<dbReference type="PANTHER" id="PTHR43685">
    <property type="entry name" value="GLYCOSYLTRANSFERASE"/>
    <property type="match status" value="1"/>
</dbReference>
<evidence type="ECO:0000313" key="3">
    <source>
        <dbReference type="Proteomes" id="UP000607559"/>
    </source>
</evidence>
<dbReference type="Gene3D" id="3.90.550.10">
    <property type="entry name" value="Spore Coat Polysaccharide Biosynthesis Protein SpsA, Chain A"/>
    <property type="match status" value="1"/>
</dbReference>
<gene>
    <name evidence="2" type="ORF">GCM10011511_29340</name>
</gene>
<evidence type="ECO:0000313" key="2">
    <source>
        <dbReference type="EMBL" id="GGB04154.1"/>
    </source>
</evidence>
<feature type="domain" description="Glycosyltransferase 2-like" evidence="1">
    <location>
        <begin position="10"/>
        <end position="178"/>
    </location>
</feature>
<evidence type="ECO:0000259" key="1">
    <source>
        <dbReference type="Pfam" id="PF00535"/>
    </source>
</evidence>
<dbReference type="InterPro" id="IPR029044">
    <property type="entry name" value="Nucleotide-diphossugar_trans"/>
</dbReference>
<proteinExistence type="predicted"/>
<dbReference type="PANTHER" id="PTHR43685:SF2">
    <property type="entry name" value="GLYCOSYLTRANSFERASE 2-LIKE DOMAIN-CONTAINING PROTEIN"/>
    <property type="match status" value="1"/>
</dbReference>
<dbReference type="InterPro" id="IPR001173">
    <property type="entry name" value="Glyco_trans_2-like"/>
</dbReference>
<dbReference type="EMBL" id="BMJC01000003">
    <property type="protein sequence ID" value="GGB04154.1"/>
    <property type="molecule type" value="Genomic_DNA"/>
</dbReference>
<organism evidence="2 3">
    <name type="scientific">Puia dinghuensis</name>
    <dbReference type="NCBI Taxonomy" id="1792502"/>
    <lineage>
        <taxon>Bacteria</taxon>
        <taxon>Pseudomonadati</taxon>
        <taxon>Bacteroidota</taxon>
        <taxon>Chitinophagia</taxon>
        <taxon>Chitinophagales</taxon>
        <taxon>Chitinophagaceae</taxon>
        <taxon>Puia</taxon>
    </lineage>
</organism>
<dbReference type="SUPFAM" id="SSF53448">
    <property type="entry name" value="Nucleotide-diphospho-sugar transferases"/>
    <property type="match status" value="1"/>
</dbReference>
<dbReference type="CDD" id="cd00761">
    <property type="entry name" value="Glyco_tranf_GTA_type"/>
    <property type="match status" value="1"/>
</dbReference>
<dbReference type="InterPro" id="IPR050834">
    <property type="entry name" value="Glycosyltransf_2"/>
</dbReference>
<protein>
    <recommendedName>
        <fullName evidence="1">Glycosyltransferase 2-like domain-containing protein</fullName>
    </recommendedName>
</protein>
<reference evidence="2" key="2">
    <citation type="submission" date="2020-09" db="EMBL/GenBank/DDBJ databases">
        <authorList>
            <person name="Sun Q."/>
            <person name="Zhou Y."/>
        </authorList>
    </citation>
    <scope>NUCLEOTIDE SEQUENCE</scope>
    <source>
        <strain evidence="2">CGMCC 1.15448</strain>
    </source>
</reference>
<accession>A0A8J2UEG0</accession>
<dbReference type="Pfam" id="PF00535">
    <property type="entry name" value="Glycos_transf_2"/>
    <property type="match status" value="1"/>
</dbReference>
<dbReference type="AlphaFoldDB" id="A0A8J2UEG0"/>
<reference evidence="2" key="1">
    <citation type="journal article" date="2014" name="Int. J. Syst. Evol. Microbiol.">
        <title>Complete genome sequence of Corynebacterium casei LMG S-19264T (=DSM 44701T), isolated from a smear-ripened cheese.</title>
        <authorList>
            <consortium name="US DOE Joint Genome Institute (JGI-PGF)"/>
            <person name="Walter F."/>
            <person name="Albersmeier A."/>
            <person name="Kalinowski J."/>
            <person name="Ruckert C."/>
        </authorList>
    </citation>
    <scope>NUCLEOTIDE SEQUENCE</scope>
    <source>
        <strain evidence="2">CGMCC 1.15448</strain>
    </source>
</reference>
<name>A0A8J2UEG0_9BACT</name>
<sequence length="311" mass="35847">MEAHDKALVTVIIPTYNRAALIGRAVESALGQTYPNKQIIVVDDGSTDQTATIVKGYPGVEYLYRPNGGQAAARSTGLDAARGVYIASLDSDDVWESVFLEKCVATLENLDLDFVFVNWYQQMPDGRIADYFSEFRFLQPYLAGRSESPMVFTYPELRRLYLECCPSPSSSVVIRRQAFVSPWNDRMHVADDWCLLLDIVLSKQARGALIREKLWHKTVNDDNIYDGRDNYEVLKLMYIEDTREMLRRYADRLTKEEIRVLEVRCIDNTLKLVKLSFLIRGRYGESGRQLLRGFWLNPVLFMQLGWKKMVK</sequence>
<dbReference type="Proteomes" id="UP000607559">
    <property type="component" value="Unassembled WGS sequence"/>
</dbReference>
<comment type="caution">
    <text evidence="2">The sequence shown here is derived from an EMBL/GenBank/DDBJ whole genome shotgun (WGS) entry which is preliminary data.</text>
</comment>
<keyword evidence="3" id="KW-1185">Reference proteome</keyword>